<dbReference type="Proteomes" id="UP000199163">
    <property type="component" value="Unassembled WGS sequence"/>
</dbReference>
<organism evidence="2 3">
    <name type="scientific">Alteribacillus persepolensis</name>
    <dbReference type="NCBI Taxonomy" id="568899"/>
    <lineage>
        <taxon>Bacteria</taxon>
        <taxon>Bacillati</taxon>
        <taxon>Bacillota</taxon>
        <taxon>Bacilli</taxon>
        <taxon>Bacillales</taxon>
        <taxon>Bacillaceae</taxon>
        <taxon>Alteribacillus</taxon>
    </lineage>
</organism>
<keyword evidence="2" id="KW-0418">Kinase</keyword>
<dbReference type="AlphaFoldDB" id="A0A1G8E4F3"/>
<feature type="domain" description="Aminoglycoside phosphotransferase" evidence="1">
    <location>
        <begin position="27"/>
        <end position="225"/>
    </location>
</feature>
<proteinExistence type="predicted"/>
<dbReference type="PANTHER" id="PTHR40086:SF1">
    <property type="entry name" value="CELL CYCLE REGULATOR CCRZ"/>
    <property type="match status" value="1"/>
</dbReference>
<reference evidence="2 3" key="1">
    <citation type="submission" date="2016-10" db="EMBL/GenBank/DDBJ databases">
        <authorList>
            <person name="de Groot N.N."/>
        </authorList>
    </citation>
    <scope>NUCLEOTIDE SEQUENCE [LARGE SCALE GENOMIC DNA]</scope>
    <source>
        <strain evidence="2 3">DSM 21632</strain>
    </source>
</reference>
<protein>
    <submittedName>
        <fullName evidence="2">Thiamine kinase</fullName>
    </submittedName>
</protein>
<keyword evidence="2" id="KW-0808">Transferase</keyword>
<dbReference type="PANTHER" id="PTHR40086">
    <property type="entry name" value="PHOSPHOTRANSFERASE YTMP-RELATED"/>
    <property type="match status" value="1"/>
</dbReference>
<evidence type="ECO:0000313" key="3">
    <source>
        <dbReference type="Proteomes" id="UP000199163"/>
    </source>
</evidence>
<evidence type="ECO:0000313" key="2">
    <source>
        <dbReference type="EMBL" id="SDH64803.1"/>
    </source>
</evidence>
<gene>
    <name evidence="2" type="ORF">SAMN05192534_108138</name>
</gene>
<dbReference type="GO" id="GO:0016301">
    <property type="term" value="F:kinase activity"/>
    <property type="evidence" value="ECO:0007669"/>
    <property type="project" value="UniProtKB-KW"/>
</dbReference>
<evidence type="ECO:0000259" key="1">
    <source>
        <dbReference type="Pfam" id="PF01636"/>
    </source>
</evidence>
<dbReference type="STRING" id="568899.SAMN05192534_108138"/>
<dbReference type="EMBL" id="FNDK01000008">
    <property type="protein sequence ID" value="SDH64803.1"/>
    <property type="molecule type" value="Genomic_DNA"/>
</dbReference>
<dbReference type="InterPro" id="IPR011009">
    <property type="entry name" value="Kinase-like_dom_sf"/>
</dbReference>
<dbReference type="SUPFAM" id="SSF56112">
    <property type="entry name" value="Protein kinase-like (PK-like)"/>
    <property type="match status" value="1"/>
</dbReference>
<name>A0A1G8E4F3_9BACI</name>
<dbReference type="InterPro" id="IPR052077">
    <property type="entry name" value="CcrZ_PhaseVar_Mediator"/>
</dbReference>
<dbReference type="RefSeq" id="WP_175487436.1">
    <property type="nucleotide sequence ID" value="NZ_FNDK01000008.1"/>
</dbReference>
<dbReference type="InterPro" id="IPR002575">
    <property type="entry name" value="Aminoglycoside_PTrfase"/>
</dbReference>
<accession>A0A1G8E4F3</accession>
<dbReference type="Pfam" id="PF01636">
    <property type="entry name" value="APH"/>
    <property type="match status" value="1"/>
</dbReference>
<dbReference type="Gene3D" id="3.90.1200.10">
    <property type="match status" value="1"/>
</dbReference>
<keyword evidence="3" id="KW-1185">Reference proteome</keyword>
<sequence>MNYFEQSTQTRVKLLELLLGEDWTVEPAGGSTGEAYIAKTGEQKLFLKRNSSPFLAVLSAEGIVPKLLWTKRLENGDVITAQRWVHGRELGSSDMERADVARLLSKIHSSSELLHMFKRIGNEPLTPSTITEGLQNRLLTLKHPSPLLQQAVDYLINYRKEVTPPRMVVCHCDINHNNWMINSENELYLIDWDGATVADPAFDLGLLLYEYIPRNHWENWLHHYGLPLTANLERRMHWYVISHALYNVFHHIKENKMDQVNVWKNQLQQLLAYA</sequence>